<protein>
    <recommendedName>
        <fullName evidence="3">DUF5659 domain-containing protein</fullName>
    </recommendedName>
</protein>
<dbReference type="EMBL" id="JTHP01000096">
    <property type="protein sequence ID" value="KJD42681.1"/>
    <property type="molecule type" value="Genomic_DNA"/>
</dbReference>
<dbReference type="OrthoDB" id="2637206at2"/>
<evidence type="ECO:0000313" key="1">
    <source>
        <dbReference type="EMBL" id="KJD42681.1"/>
    </source>
</evidence>
<organism evidence="1 2">
    <name type="scientific">Paenibacillus terrae</name>
    <dbReference type="NCBI Taxonomy" id="159743"/>
    <lineage>
        <taxon>Bacteria</taxon>
        <taxon>Bacillati</taxon>
        <taxon>Bacillota</taxon>
        <taxon>Bacilli</taxon>
        <taxon>Bacillales</taxon>
        <taxon>Paenibacillaceae</taxon>
        <taxon>Paenibacillus</taxon>
    </lineage>
</organism>
<dbReference type="AlphaFoldDB" id="A0A0D7WU23"/>
<dbReference type="Proteomes" id="UP000032534">
    <property type="component" value="Unassembled WGS sequence"/>
</dbReference>
<comment type="caution">
    <text evidence="1">The sequence shown here is derived from an EMBL/GenBank/DDBJ whole genome shotgun (WGS) entry which is preliminary data.</text>
</comment>
<keyword evidence="2" id="KW-1185">Reference proteome</keyword>
<dbReference type="RefSeq" id="WP_044648994.1">
    <property type="nucleotide sequence ID" value="NZ_JTHP01000096.1"/>
</dbReference>
<evidence type="ECO:0008006" key="3">
    <source>
        <dbReference type="Google" id="ProtNLM"/>
    </source>
</evidence>
<dbReference type="PATRIC" id="fig|159743.3.peg.5967"/>
<proteinExistence type="predicted"/>
<name>A0A0D7WU23_9BACL</name>
<accession>A0A0D7WU23</accession>
<reference evidence="1 2" key="1">
    <citation type="submission" date="2014-11" db="EMBL/GenBank/DDBJ databases">
        <title>Draft Genome Sequences of Paenibacillus polymyxa NRRL B-30509 and Paenibacillus terrae NRRL B-30644, Strains from a Poultry Environment that Produce Tridecaptin A and Paenicidins.</title>
        <authorList>
            <person name="van Belkum M.J."/>
            <person name="Lohans C.T."/>
            <person name="Vederas J.C."/>
        </authorList>
    </citation>
    <scope>NUCLEOTIDE SEQUENCE [LARGE SCALE GENOMIC DNA]</scope>
    <source>
        <strain evidence="1 2">NRRL B-30644</strain>
    </source>
</reference>
<evidence type="ECO:0000313" key="2">
    <source>
        <dbReference type="Proteomes" id="UP000032534"/>
    </source>
</evidence>
<gene>
    <name evidence="1" type="ORF">QD47_26825</name>
</gene>
<sequence length="65" mass="7869">MESNTIVITQSRMAGWLMFNRFYKMDEKVDLKDSNRKVFIFKDSAPLRKAMEQYNEFKHVVDNIY</sequence>